<evidence type="ECO:0000313" key="3">
    <source>
        <dbReference type="Proteomes" id="UP000324222"/>
    </source>
</evidence>
<dbReference type="EMBL" id="VSRR010018131">
    <property type="protein sequence ID" value="MPC61010.1"/>
    <property type="molecule type" value="Genomic_DNA"/>
</dbReference>
<evidence type="ECO:0000313" key="2">
    <source>
        <dbReference type="EMBL" id="MPC61010.1"/>
    </source>
</evidence>
<sequence>MRILCACAQNGAPYGSRGPMHCACYASSSTRGVMVAVQNESKMPQRHSMNIPRSVLNAFSDLVKNGEKTRTAAAMLILQHVEEVLRRNEQVGARPAYPAKPHSCGHWHGAKQKERG</sequence>
<proteinExistence type="predicted"/>
<gene>
    <name evidence="2" type="ORF">E2C01_055072</name>
</gene>
<dbReference type="OrthoDB" id="6359128at2759"/>
<comment type="caution">
    <text evidence="2">The sequence shown here is derived from an EMBL/GenBank/DDBJ whole genome shotgun (WGS) entry which is preliminary data.</text>
</comment>
<name>A0A5B7GLC9_PORTR</name>
<evidence type="ECO:0000256" key="1">
    <source>
        <dbReference type="SAM" id="MobiDB-lite"/>
    </source>
</evidence>
<accession>A0A5B7GLC9</accession>
<keyword evidence="3" id="KW-1185">Reference proteome</keyword>
<reference evidence="2 3" key="1">
    <citation type="submission" date="2019-05" db="EMBL/GenBank/DDBJ databases">
        <title>Another draft genome of Portunus trituberculatus and its Hox gene families provides insights of decapod evolution.</title>
        <authorList>
            <person name="Jeong J.-H."/>
            <person name="Song I."/>
            <person name="Kim S."/>
            <person name="Choi T."/>
            <person name="Kim D."/>
            <person name="Ryu S."/>
            <person name="Kim W."/>
        </authorList>
    </citation>
    <scope>NUCLEOTIDE SEQUENCE [LARGE SCALE GENOMIC DNA]</scope>
    <source>
        <tissue evidence="2">Muscle</tissue>
    </source>
</reference>
<organism evidence="2 3">
    <name type="scientific">Portunus trituberculatus</name>
    <name type="common">Swimming crab</name>
    <name type="synonym">Neptunus trituberculatus</name>
    <dbReference type="NCBI Taxonomy" id="210409"/>
    <lineage>
        <taxon>Eukaryota</taxon>
        <taxon>Metazoa</taxon>
        <taxon>Ecdysozoa</taxon>
        <taxon>Arthropoda</taxon>
        <taxon>Crustacea</taxon>
        <taxon>Multicrustacea</taxon>
        <taxon>Malacostraca</taxon>
        <taxon>Eumalacostraca</taxon>
        <taxon>Eucarida</taxon>
        <taxon>Decapoda</taxon>
        <taxon>Pleocyemata</taxon>
        <taxon>Brachyura</taxon>
        <taxon>Eubrachyura</taxon>
        <taxon>Portunoidea</taxon>
        <taxon>Portunidae</taxon>
        <taxon>Portuninae</taxon>
        <taxon>Portunus</taxon>
    </lineage>
</organism>
<feature type="region of interest" description="Disordered" evidence="1">
    <location>
        <begin position="90"/>
        <end position="116"/>
    </location>
</feature>
<dbReference type="Proteomes" id="UP000324222">
    <property type="component" value="Unassembled WGS sequence"/>
</dbReference>
<protein>
    <submittedName>
        <fullName evidence="2">Uncharacterized protein</fullName>
    </submittedName>
</protein>
<dbReference type="AlphaFoldDB" id="A0A5B7GLC9"/>